<organism evidence="2 3">
    <name type="scientific">Clostridium aquiflavi</name>
    <dbReference type="NCBI Taxonomy" id="3073603"/>
    <lineage>
        <taxon>Bacteria</taxon>
        <taxon>Bacillati</taxon>
        <taxon>Bacillota</taxon>
        <taxon>Clostridia</taxon>
        <taxon>Eubacteriales</taxon>
        <taxon>Clostridiaceae</taxon>
        <taxon>Clostridium</taxon>
    </lineage>
</organism>
<dbReference type="RefSeq" id="WP_309556939.1">
    <property type="nucleotide sequence ID" value="NZ_JAVJAN010000076.1"/>
</dbReference>
<evidence type="ECO:0000313" key="3">
    <source>
        <dbReference type="Proteomes" id="UP001256646"/>
    </source>
</evidence>
<evidence type="ECO:0000256" key="1">
    <source>
        <dbReference type="SAM" id="Phobius"/>
    </source>
</evidence>
<keyword evidence="3" id="KW-1185">Reference proteome</keyword>
<accession>A0ABU1EKL7</accession>
<name>A0ABU1EKL7_9CLOT</name>
<keyword evidence="1" id="KW-0472">Membrane</keyword>
<sequence>MNSINVIVWLFPVIFMIHDFEEIILVSAWKKRYKNYLDTCTIKKKPFEDFKSTDSFSIGVEILFLIFSFASLFSIIFNSYYIWYGLFFATAAHFITAHLNLTIKFKHYVPGIITAILFLPLSIYILYTATLILAFSVTEIILSCVAGSLFGFVIYVLLHSVEKNFENLLVKFLNK</sequence>
<dbReference type="Proteomes" id="UP001256646">
    <property type="component" value="Unassembled WGS sequence"/>
</dbReference>
<feature type="transmembrane region" description="Helical" evidence="1">
    <location>
        <begin position="108"/>
        <end position="127"/>
    </location>
</feature>
<evidence type="ECO:0000313" key="2">
    <source>
        <dbReference type="EMBL" id="MDR5588935.1"/>
    </source>
</evidence>
<dbReference type="EMBL" id="JAVJAN010000076">
    <property type="protein sequence ID" value="MDR5588935.1"/>
    <property type="molecule type" value="Genomic_DNA"/>
</dbReference>
<keyword evidence="1" id="KW-0812">Transmembrane</keyword>
<feature type="transmembrane region" description="Helical" evidence="1">
    <location>
        <begin position="133"/>
        <end position="158"/>
    </location>
</feature>
<feature type="transmembrane region" description="Helical" evidence="1">
    <location>
        <begin position="82"/>
        <end position="101"/>
    </location>
</feature>
<proteinExistence type="predicted"/>
<comment type="caution">
    <text evidence="2">The sequence shown here is derived from an EMBL/GenBank/DDBJ whole genome shotgun (WGS) entry which is preliminary data.</text>
</comment>
<dbReference type="Pfam" id="PF13787">
    <property type="entry name" value="HXXEE"/>
    <property type="match status" value="1"/>
</dbReference>
<gene>
    <name evidence="2" type="ORF">RGC78_15825</name>
</gene>
<feature type="transmembrane region" description="Helical" evidence="1">
    <location>
        <begin position="6"/>
        <end position="29"/>
    </location>
</feature>
<keyword evidence="1" id="KW-1133">Transmembrane helix</keyword>
<dbReference type="InterPro" id="IPR025671">
    <property type="entry name" value="HXXEE"/>
</dbReference>
<reference evidence="2 3" key="1">
    <citation type="submission" date="2023-09" db="EMBL/GenBank/DDBJ databases">
        <authorList>
            <person name="Zhai L."/>
        </authorList>
    </citation>
    <scope>NUCLEOTIDE SEQUENCE [LARGE SCALE GENOMIC DNA]</scope>
    <source>
        <strain evidence="2 3">5 N-1</strain>
    </source>
</reference>
<feature type="transmembrane region" description="Helical" evidence="1">
    <location>
        <begin position="55"/>
        <end position="76"/>
    </location>
</feature>
<protein>
    <submittedName>
        <fullName evidence="2">HXXEE domain-containing protein</fullName>
    </submittedName>
</protein>